<evidence type="ECO:0000256" key="1">
    <source>
        <dbReference type="ARBA" id="ARBA00022723"/>
    </source>
</evidence>
<evidence type="ECO:0000313" key="6">
    <source>
        <dbReference type="Proteomes" id="UP000054007"/>
    </source>
</evidence>
<proteinExistence type="predicted"/>
<feature type="compositionally biased region" description="Pro residues" evidence="3">
    <location>
        <begin position="130"/>
        <end position="145"/>
    </location>
</feature>
<keyword evidence="2" id="KW-0106">Calcium</keyword>
<sequence length="567" mass="61541">MASSELGTLVVIVLKGQHLIDKHSFYKQDVRAEATFGGTTEKTEVDVKGGQHPVWDFEMRFPIPTAGTRTLEVSAWCVESGSRSDELLGTGTVDITETLKTGEFDDWVPLSLEGKQRGEIYLEMTFFSNAPPPPQPAKKPKPAPQSVPQARPQNGGAMPAHGNGNGTQNGANAGMAGVGAGRHPMLMPASGQPLQRRPSKWAPDQRLARPPVPAFLQPGAGRSPPRSPMLQPGSGAGRSPPTGRESPLPPIPGEPARVPTILRPGASKINQNPIPARDEAPNPFPPSHQSFPEVRVDAATPNPERAAPYGYVQHPPRERTASSVYPPTIIPDSHRRTRSESQPLFPMPSVTPSSQYPPVQTYPSTPQPYQNPGPQPYGATPYPPQQYQQPQQQQYGYPSPTPAPSVYHPATPAPSNYPSPTPAPSFYSAPPPQFNHRQSYAAPPPQEEERLADPYLLARYSTPLPLPPGSQAPQPKSPPKEAPPLPRQDSSPPFPGSFPAESRAPRPSATASSPPLSPRRELSEKAKGKQREPSPQERALTAARIRKEQEERDMEMARQLDRELNIE</sequence>
<feature type="compositionally biased region" description="Low complexity" evidence="3">
    <location>
        <begin position="376"/>
        <end position="398"/>
    </location>
</feature>
<dbReference type="Pfam" id="PF00168">
    <property type="entry name" value="C2"/>
    <property type="match status" value="1"/>
</dbReference>
<evidence type="ECO:0000256" key="2">
    <source>
        <dbReference type="ARBA" id="ARBA00022837"/>
    </source>
</evidence>
<dbReference type="SMART" id="SM00239">
    <property type="entry name" value="C2"/>
    <property type="match status" value="1"/>
</dbReference>
<dbReference type="Gene3D" id="2.60.40.150">
    <property type="entry name" value="C2 domain"/>
    <property type="match status" value="1"/>
</dbReference>
<name>A0A0D7BVA6_9AGAR</name>
<keyword evidence="1" id="KW-0479">Metal-binding</keyword>
<feature type="compositionally biased region" description="Polar residues" evidence="3">
    <location>
        <begin position="350"/>
        <end position="364"/>
    </location>
</feature>
<dbReference type="OrthoDB" id="270970at2759"/>
<protein>
    <recommendedName>
        <fullName evidence="4">C2 domain-containing protein</fullName>
    </recommendedName>
</protein>
<dbReference type="STRING" id="1314674.A0A0D7BVA6"/>
<feature type="compositionally biased region" description="Low complexity" evidence="3">
    <location>
        <begin position="160"/>
        <end position="175"/>
    </location>
</feature>
<dbReference type="PROSITE" id="PS50004">
    <property type="entry name" value="C2"/>
    <property type="match status" value="1"/>
</dbReference>
<organism evidence="5 6">
    <name type="scientific">Cylindrobasidium torrendii FP15055 ss-10</name>
    <dbReference type="NCBI Taxonomy" id="1314674"/>
    <lineage>
        <taxon>Eukaryota</taxon>
        <taxon>Fungi</taxon>
        <taxon>Dikarya</taxon>
        <taxon>Basidiomycota</taxon>
        <taxon>Agaricomycotina</taxon>
        <taxon>Agaricomycetes</taxon>
        <taxon>Agaricomycetidae</taxon>
        <taxon>Agaricales</taxon>
        <taxon>Marasmiineae</taxon>
        <taxon>Physalacriaceae</taxon>
        <taxon>Cylindrobasidium</taxon>
    </lineage>
</organism>
<evidence type="ECO:0000256" key="3">
    <source>
        <dbReference type="SAM" id="MobiDB-lite"/>
    </source>
</evidence>
<dbReference type="PANTHER" id="PTHR46502">
    <property type="entry name" value="C2 DOMAIN-CONTAINING"/>
    <property type="match status" value="1"/>
</dbReference>
<feature type="compositionally biased region" description="Pro residues" evidence="3">
    <location>
        <begin position="411"/>
        <end position="433"/>
    </location>
</feature>
<feature type="compositionally biased region" description="Basic and acidic residues" evidence="3">
    <location>
        <begin position="545"/>
        <end position="567"/>
    </location>
</feature>
<keyword evidence="6" id="KW-1185">Reference proteome</keyword>
<feature type="compositionally biased region" description="Pro residues" evidence="3">
    <location>
        <begin position="365"/>
        <end position="375"/>
    </location>
</feature>
<feature type="domain" description="C2" evidence="4">
    <location>
        <begin position="1"/>
        <end position="108"/>
    </location>
</feature>
<feature type="region of interest" description="Disordered" evidence="3">
    <location>
        <begin position="126"/>
        <end position="567"/>
    </location>
</feature>
<reference evidence="5 6" key="1">
    <citation type="journal article" date="2015" name="Fungal Genet. Biol.">
        <title>Evolution of novel wood decay mechanisms in Agaricales revealed by the genome sequences of Fistulina hepatica and Cylindrobasidium torrendii.</title>
        <authorList>
            <person name="Floudas D."/>
            <person name="Held B.W."/>
            <person name="Riley R."/>
            <person name="Nagy L.G."/>
            <person name="Koehler G."/>
            <person name="Ransdell A.S."/>
            <person name="Younus H."/>
            <person name="Chow J."/>
            <person name="Chiniquy J."/>
            <person name="Lipzen A."/>
            <person name="Tritt A."/>
            <person name="Sun H."/>
            <person name="Haridas S."/>
            <person name="LaButti K."/>
            <person name="Ohm R.A."/>
            <person name="Kues U."/>
            <person name="Blanchette R.A."/>
            <person name="Grigoriev I.V."/>
            <person name="Minto R.E."/>
            <person name="Hibbett D.S."/>
        </authorList>
    </citation>
    <scope>NUCLEOTIDE SEQUENCE [LARGE SCALE GENOMIC DNA]</scope>
    <source>
        <strain evidence="5 6">FP15055 ss-10</strain>
    </source>
</reference>
<feature type="compositionally biased region" description="Low complexity" evidence="3">
    <location>
        <begin position="497"/>
        <end position="514"/>
    </location>
</feature>
<feature type="compositionally biased region" description="Basic and acidic residues" evidence="3">
    <location>
        <begin position="518"/>
        <end position="535"/>
    </location>
</feature>
<evidence type="ECO:0000313" key="5">
    <source>
        <dbReference type="EMBL" id="KIY73556.1"/>
    </source>
</evidence>
<dbReference type="GO" id="GO:0046872">
    <property type="term" value="F:metal ion binding"/>
    <property type="evidence" value="ECO:0007669"/>
    <property type="project" value="UniProtKB-KW"/>
</dbReference>
<dbReference type="PRINTS" id="PR01217">
    <property type="entry name" value="PRICHEXTENSN"/>
</dbReference>
<dbReference type="InterPro" id="IPR035892">
    <property type="entry name" value="C2_domain_sf"/>
</dbReference>
<dbReference type="AlphaFoldDB" id="A0A0D7BVA6"/>
<feature type="compositionally biased region" description="Pro residues" evidence="3">
    <location>
        <begin position="464"/>
        <end position="496"/>
    </location>
</feature>
<evidence type="ECO:0000259" key="4">
    <source>
        <dbReference type="PROSITE" id="PS50004"/>
    </source>
</evidence>
<dbReference type="Proteomes" id="UP000054007">
    <property type="component" value="Unassembled WGS sequence"/>
</dbReference>
<dbReference type="InterPro" id="IPR000008">
    <property type="entry name" value="C2_dom"/>
</dbReference>
<dbReference type="SUPFAM" id="SSF49562">
    <property type="entry name" value="C2 domain (Calcium/lipid-binding domain, CaLB)"/>
    <property type="match status" value="1"/>
</dbReference>
<dbReference type="PANTHER" id="PTHR46502:SF2">
    <property type="entry name" value="16 KDA PHLOEM PROTEIN 2"/>
    <property type="match status" value="1"/>
</dbReference>
<dbReference type="EMBL" id="KN880435">
    <property type="protein sequence ID" value="KIY73556.1"/>
    <property type="molecule type" value="Genomic_DNA"/>
</dbReference>
<gene>
    <name evidence="5" type="ORF">CYLTODRAFT_416935</name>
</gene>
<accession>A0A0D7BVA6</accession>